<name>A0A3S8S028_9BACL</name>
<evidence type="ECO:0000313" key="3">
    <source>
        <dbReference type="Proteomes" id="UP000273145"/>
    </source>
</evidence>
<dbReference type="Pfam" id="PF24032">
    <property type="entry name" value="YQBQ"/>
    <property type="match status" value="1"/>
</dbReference>
<evidence type="ECO:0000259" key="1">
    <source>
        <dbReference type="Pfam" id="PF24032"/>
    </source>
</evidence>
<sequence length="318" mass="36301">MLQVVTDDKQGGVFDISELITDANWKTSRIGKPGSFDFTMLQDSNYMINNGDIVAVKYDDKPLFYGYVFSIGRSQEDTLKIKAYDQIRYLTATDTYVFKNKTAAAIIKQIANDFELKWGHIADTKYAIPNLIEDGQKLIDIIDKALALTTVNTGSIYVFYDDYGNLTLQNVKDMKLDIVVGDKSLMTGFSFEKSIDSETYNQIKLVRDNKDTKKRDMHIAQDSANIAKWGRLQYYEKVDENMNDAQIRQLLDQLVKLKNRETKSLKVDALGNPSVRAGCYIHVEIGELAINQLYLVEECSHRFSGEEYTLQIELKVIE</sequence>
<organism evidence="2 3">
    <name type="scientific">Paenibacillus lentus</name>
    <dbReference type="NCBI Taxonomy" id="1338368"/>
    <lineage>
        <taxon>Bacteria</taxon>
        <taxon>Bacillati</taxon>
        <taxon>Bacillota</taxon>
        <taxon>Bacilli</taxon>
        <taxon>Bacillales</taxon>
        <taxon>Paenibacillaceae</taxon>
        <taxon>Paenibacillus</taxon>
    </lineage>
</organism>
<dbReference type="SUPFAM" id="SSF69279">
    <property type="entry name" value="Phage tail proteins"/>
    <property type="match status" value="1"/>
</dbReference>
<dbReference type="AlphaFoldDB" id="A0A3S8S028"/>
<dbReference type="EMBL" id="CP034248">
    <property type="protein sequence ID" value="AZK48508.1"/>
    <property type="molecule type" value="Genomic_DNA"/>
</dbReference>
<dbReference type="Proteomes" id="UP000273145">
    <property type="component" value="Chromosome"/>
</dbReference>
<feature type="domain" description="YqbQ/XkdQ" evidence="1">
    <location>
        <begin position="24"/>
        <end position="315"/>
    </location>
</feature>
<dbReference type="InterPro" id="IPR056937">
    <property type="entry name" value="YqbQ/XkdQ"/>
</dbReference>
<evidence type="ECO:0000313" key="2">
    <source>
        <dbReference type="EMBL" id="AZK48508.1"/>
    </source>
</evidence>
<keyword evidence="3" id="KW-1185">Reference proteome</keyword>
<dbReference type="RefSeq" id="WP_125084664.1">
    <property type="nucleotide sequence ID" value="NZ_CP034248.1"/>
</dbReference>
<accession>A0A3S8S028</accession>
<protein>
    <recommendedName>
        <fullName evidence="1">YqbQ/XkdQ domain-containing protein</fullName>
    </recommendedName>
</protein>
<dbReference type="KEGG" id="plen:EIM92_21945"/>
<dbReference type="OrthoDB" id="1698671at2"/>
<gene>
    <name evidence="2" type="ORF">EIM92_21945</name>
</gene>
<reference evidence="2 3" key="1">
    <citation type="submission" date="2018-11" db="EMBL/GenBank/DDBJ databases">
        <title>Genome sequencing of Paenibacillus lentus DSM25539(T).</title>
        <authorList>
            <person name="Kook J.-K."/>
            <person name="Park S.-N."/>
            <person name="Lim Y.K."/>
        </authorList>
    </citation>
    <scope>NUCLEOTIDE SEQUENCE [LARGE SCALE GENOMIC DNA]</scope>
    <source>
        <strain evidence="2 3">DSM 25539</strain>
    </source>
</reference>
<proteinExistence type="predicted"/>